<dbReference type="GO" id="GO:0008270">
    <property type="term" value="F:zinc ion binding"/>
    <property type="evidence" value="ECO:0007669"/>
    <property type="project" value="UniProtKB-KW"/>
</dbReference>
<feature type="region of interest" description="Disordered" evidence="5">
    <location>
        <begin position="131"/>
        <end position="152"/>
    </location>
</feature>
<evidence type="ECO:0000256" key="3">
    <source>
        <dbReference type="ARBA" id="ARBA00022833"/>
    </source>
</evidence>
<feature type="region of interest" description="Disordered" evidence="5">
    <location>
        <begin position="1"/>
        <end position="41"/>
    </location>
</feature>
<dbReference type="SMART" id="SM00064">
    <property type="entry name" value="FYVE"/>
    <property type="match status" value="1"/>
</dbReference>
<dbReference type="GO" id="GO:0032266">
    <property type="term" value="F:phosphatidylinositol-3-phosphate binding"/>
    <property type="evidence" value="ECO:0007669"/>
    <property type="project" value="TreeGrafter"/>
</dbReference>
<feature type="domain" description="B box-type" evidence="6">
    <location>
        <begin position="95"/>
        <end position="143"/>
    </location>
</feature>
<evidence type="ECO:0000259" key="6">
    <source>
        <dbReference type="PROSITE" id="PS50119"/>
    </source>
</evidence>
<dbReference type="SUPFAM" id="SSF57903">
    <property type="entry name" value="FYVE/PHD zinc finger"/>
    <property type="match status" value="1"/>
</dbReference>
<evidence type="ECO:0000259" key="7">
    <source>
        <dbReference type="PROSITE" id="PS50178"/>
    </source>
</evidence>
<evidence type="ECO:0000256" key="1">
    <source>
        <dbReference type="ARBA" id="ARBA00022723"/>
    </source>
</evidence>
<evidence type="ECO:0000313" key="9">
    <source>
        <dbReference type="Proteomes" id="UP000728032"/>
    </source>
</evidence>
<keyword evidence="3" id="KW-0862">Zinc</keyword>
<feature type="domain" description="B box-type" evidence="6">
    <location>
        <begin position="46"/>
        <end position="91"/>
    </location>
</feature>
<evidence type="ECO:0000256" key="2">
    <source>
        <dbReference type="ARBA" id="ARBA00022771"/>
    </source>
</evidence>
<dbReference type="GO" id="GO:0005811">
    <property type="term" value="C:lipid droplet"/>
    <property type="evidence" value="ECO:0007669"/>
    <property type="project" value="TreeGrafter"/>
</dbReference>
<dbReference type="InterPro" id="IPR000306">
    <property type="entry name" value="Znf_FYVE"/>
</dbReference>
<dbReference type="Gene3D" id="3.40.50.300">
    <property type="entry name" value="P-loop containing nucleotide triphosphate hydrolases"/>
    <property type="match status" value="1"/>
</dbReference>
<protein>
    <recommendedName>
        <fullName evidence="10">Zinc finger FYVE domain-containing protein 1</fullName>
    </recommendedName>
</protein>
<dbReference type="GO" id="GO:0005545">
    <property type="term" value="F:1-phosphatidylinositol binding"/>
    <property type="evidence" value="ECO:0007669"/>
    <property type="project" value="TreeGrafter"/>
</dbReference>
<evidence type="ECO:0000313" key="8">
    <source>
        <dbReference type="EMBL" id="CAD7642051.1"/>
    </source>
</evidence>
<evidence type="ECO:0000256" key="5">
    <source>
        <dbReference type="SAM" id="MobiDB-lite"/>
    </source>
</evidence>
<dbReference type="SUPFAM" id="SSF52540">
    <property type="entry name" value="P-loop containing nucleoside triphosphate hydrolases"/>
    <property type="match status" value="1"/>
</dbReference>
<evidence type="ECO:0000256" key="4">
    <source>
        <dbReference type="PROSITE-ProRule" id="PRU00024"/>
    </source>
</evidence>
<dbReference type="Proteomes" id="UP000728032">
    <property type="component" value="Unassembled WGS sequence"/>
</dbReference>
<dbReference type="GO" id="GO:0043325">
    <property type="term" value="F:phosphatidylinositol-3,4-bisphosphate binding"/>
    <property type="evidence" value="ECO:0007669"/>
    <property type="project" value="TreeGrafter"/>
</dbReference>
<keyword evidence="2 4" id="KW-0863">Zinc-finger</keyword>
<keyword evidence="1" id="KW-0479">Metal-binding</keyword>
<organism evidence="8">
    <name type="scientific">Oppiella nova</name>
    <dbReference type="NCBI Taxonomy" id="334625"/>
    <lineage>
        <taxon>Eukaryota</taxon>
        <taxon>Metazoa</taxon>
        <taxon>Ecdysozoa</taxon>
        <taxon>Arthropoda</taxon>
        <taxon>Chelicerata</taxon>
        <taxon>Arachnida</taxon>
        <taxon>Acari</taxon>
        <taxon>Acariformes</taxon>
        <taxon>Sarcoptiformes</taxon>
        <taxon>Oribatida</taxon>
        <taxon>Brachypylina</taxon>
        <taxon>Oppioidea</taxon>
        <taxon>Oppiidae</taxon>
        <taxon>Oppiella</taxon>
    </lineage>
</organism>
<dbReference type="EMBL" id="OC915816">
    <property type="protein sequence ID" value="CAD7642051.1"/>
    <property type="molecule type" value="Genomic_DNA"/>
</dbReference>
<proteinExistence type="predicted"/>
<dbReference type="OrthoDB" id="68108at2759"/>
<dbReference type="InterPro" id="IPR017455">
    <property type="entry name" value="Znf_FYVE-rel"/>
</dbReference>
<dbReference type="PANTHER" id="PTHR46624">
    <property type="entry name" value="AGAP002036-PA"/>
    <property type="match status" value="1"/>
</dbReference>
<dbReference type="AlphaFoldDB" id="A0A7R9QDT3"/>
<dbReference type="InterPro" id="IPR013083">
    <property type="entry name" value="Znf_RING/FYVE/PHD"/>
</dbReference>
<sequence length="889" mass="100251">MQTNTDSKSKTSHKNKNSDNKANKRLNHNKPLKPSLSVRPTQHPCGERLACKGPDPEAHYICRDCKTYQCRLCEELLHESRGLETHDRQPLVVRDDQIICGNGCQTKNLADIHCSDCNQDLCHLCDQSLHSSPNKRKHQRKPIEQKEDKEDNEEFYSCPYVETTSAHNQSGHQSEATEPLVNIDLDSSGEDNDSLLTTTHRNETHLKNEINDRHLHNHSSPSPEGIAQLSIDCSVKSVSPMTGTGVVMMHSTPATDATDRNSFLLIDENELLRVNSSEEFAAKIGCASTALIKVVSIFGNTGEGKSHTLNYTFFEGREMFKTSATQNSCTIGIWCAYDPYCKVITIDTEGLLGISDNNNRRTRLLLKVLAISDIIIYRTRAERLHEDLFTFLGDASRVYVQHFSKELKAATQRFKLSCPLSDLGPTVIVFHETLHTNILCTDNDLTPEDYIRKRFQQSDQSIEAFSAFEYVGTQTISPPTDFRPLQETVKKHLNNSTVRSSRTSDVVFTALKLLNEKFSGDINKTVPKTFFDAYFKCSVHCLSCNSQCTLSMNHWRDGQLHSAHNKCKYQHQFNNQILICRACNDRGELNTVTPKTTASDESTWVGIAKYAWSGYILECKFCGVIYRSRQYWYGNKEPTEQSVVRTEIQHVWPDEPIPSQGSQNVGQRAIDTLGYLTTNVSQMTARPSKVFADWMADQIAPAYWVPNNRILVCFAIIIVADVTKNSDHWIKSITAVCVAMASARAALRRVVRCQRGVGATNRSESVTNALKRVCFWEKSVDAANAEVTARIVGEMVQSTLGNLVSATVVYPREWIKESARPEYWVPDKDITQCFVCKIEFNDKLAIHHCRACGQGVCDPCSQTRRSVPERGWDQAVRTCDDCQKKMPVQ</sequence>
<dbReference type="Pfam" id="PF01363">
    <property type="entry name" value="FYVE"/>
    <property type="match status" value="1"/>
</dbReference>
<keyword evidence="9" id="KW-1185">Reference proteome</keyword>
<feature type="domain" description="FYVE-type" evidence="7">
    <location>
        <begin position="827"/>
        <end position="887"/>
    </location>
</feature>
<evidence type="ECO:0008006" key="10">
    <source>
        <dbReference type="Google" id="ProtNLM"/>
    </source>
</evidence>
<dbReference type="GO" id="GO:0005547">
    <property type="term" value="F:phosphatidylinositol-3,4,5-trisphosphate binding"/>
    <property type="evidence" value="ECO:0007669"/>
    <property type="project" value="TreeGrafter"/>
</dbReference>
<dbReference type="PROSITE" id="PS50178">
    <property type="entry name" value="ZF_FYVE"/>
    <property type="match status" value="1"/>
</dbReference>
<dbReference type="InterPro" id="IPR027417">
    <property type="entry name" value="P-loop_NTPase"/>
</dbReference>
<dbReference type="CDD" id="cd15734">
    <property type="entry name" value="FYVE_ZFYV1"/>
    <property type="match status" value="1"/>
</dbReference>
<gene>
    <name evidence="8" type="ORF">ONB1V03_LOCUS3388</name>
</gene>
<dbReference type="InterPro" id="IPR042427">
    <property type="entry name" value="ZFYV1"/>
</dbReference>
<dbReference type="Gene3D" id="3.30.40.10">
    <property type="entry name" value="Zinc/RING finger domain, C3HC4 (zinc finger)"/>
    <property type="match status" value="1"/>
</dbReference>
<accession>A0A7R9QDT3</accession>
<dbReference type="InterPro" id="IPR011011">
    <property type="entry name" value="Znf_FYVE_PHD"/>
</dbReference>
<dbReference type="EMBL" id="CAJPVJ010000991">
    <property type="protein sequence ID" value="CAG2163824.1"/>
    <property type="molecule type" value="Genomic_DNA"/>
</dbReference>
<dbReference type="GO" id="GO:0140042">
    <property type="term" value="P:lipid droplet formation"/>
    <property type="evidence" value="ECO:0007669"/>
    <property type="project" value="TreeGrafter"/>
</dbReference>
<name>A0A7R9QDT3_9ACAR</name>
<reference evidence="8" key="1">
    <citation type="submission" date="2020-11" db="EMBL/GenBank/DDBJ databases">
        <authorList>
            <person name="Tran Van P."/>
        </authorList>
    </citation>
    <scope>NUCLEOTIDE SEQUENCE</scope>
</reference>
<dbReference type="PROSITE" id="PS50119">
    <property type="entry name" value="ZF_BBOX"/>
    <property type="match status" value="2"/>
</dbReference>
<dbReference type="InterPro" id="IPR000315">
    <property type="entry name" value="Znf_B-box"/>
</dbReference>
<dbReference type="PANTHER" id="PTHR46624:SF4">
    <property type="entry name" value="FYVE-TYPE DOMAIN-CONTAINING PROTEIN"/>
    <property type="match status" value="1"/>
</dbReference>